<keyword evidence="3 5" id="KW-0378">Hydrolase</keyword>
<dbReference type="SUPFAM" id="SSF50486">
    <property type="entry name" value="FMT C-terminal domain-like"/>
    <property type="match status" value="1"/>
</dbReference>
<name>A0A7X5TU04_9MICO</name>
<dbReference type="InterPro" id="IPR011034">
    <property type="entry name" value="Formyl_transferase-like_C_sf"/>
</dbReference>
<dbReference type="EMBL" id="JAAMOX010000001">
    <property type="protein sequence ID" value="NIH53137.1"/>
    <property type="molecule type" value="Genomic_DNA"/>
</dbReference>
<reference evidence="6 7" key="1">
    <citation type="submission" date="2020-02" db="EMBL/GenBank/DDBJ databases">
        <title>Sequencing the genomes of 1000 actinobacteria strains.</title>
        <authorList>
            <person name="Klenk H.-P."/>
        </authorList>
    </citation>
    <scope>NUCLEOTIDE SEQUENCE [LARGE SCALE GENOMIC DNA]</scope>
    <source>
        <strain evidence="6 7">DSM 27960</strain>
    </source>
</reference>
<dbReference type="AlphaFoldDB" id="A0A7X5TU04"/>
<dbReference type="PANTHER" id="PTHR10429">
    <property type="entry name" value="DNA-3-METHYLADENINE GLYCOSYLASE"/>
    <property type="match status" value="1"/>
</dbReference>
<dbReference type="GO" id="GO:0006284">
    <property type="term" value="P:base-excision repair"/>
    <property type="evidence" value="ECO:0007669"/>
    <property type="project" value="InterPro"/>
</dbReference>
<evidence type="ECO:0000256" key="4">
    <source>
        <dbReference type="ARBA" id="ARBA00023204"/>
    </source>
</evidence>
<evidence type="ECO:0000313" key="6">
    <source>
        <dbReference type="EMBL" id="NIH53137.1"/>
    </source>
</evidence>
<dbReference type="CDD" id="cd00540">
    <property type="entry name" value="AAG"/>
    <property type="match status" value="1"/>
</dbReference>
<evidence type="ECO:0000313" key="7">
    <source>
        <dbReference type="Proteomes" id="UP000541033"/>
    </source>
</evidence>
<dbReference type="GO" id="GO:0003905">
    <property type="term" value="F:alkylbase DNA N-glycosylase activity"/>
    <property type="evidence" value="ECO:0007669"/>
    <property type="project" value="InterPro"/>
</dbReference>
<keyword evidence="6" id="KW-0326">Glycosidase</keyword>
<dbReference type="NCBIfam" id="TIGR00567">
    <property type="entry name" value="3mg"/>
    <property type="match status" value="1"/>
</dbReference>
<accession>A0A7X5TU04</accession>
<evidence type="ECO:0000256" key="2">
    <source>
        <dbReference type="ARBA" id="ARBA00022763"/>
    </source>
</evidence>
<dbReference type="HAMAP" id="MF_00527">
    <property type="entry name" value="3MGH"/>
    <property type="match status" value="1"/>
</dbReference>
<dbReference type="InterPro" id="IPR036995">
    <property type="entry name" value="MPG_sf"/>
</dbReference>
<dbReference type="EC" id="3.2.2.-" evidence="5"/>
<dbReference type="NCBIfam" id="NF002003">
    <property type="entry name" value="PRK00802.1-3"/>
    <property type="match status" value="1"/>
</dbReference>
<keyword evidence="7" id="KW-1185">Reference proteome</keyword>
<comment type="caution">
    <text evidence="6">The sequence shown here is derived from an EMBL/GenBank/DDBJ whole genome shotgun (WGS) entry which is preliminary data.</text>
</comment>
<dbReference type="PANTHER" id="PTHR10429:SF0">
    <property type="entry name" value="DNA-3-METHYLADENINE GLYCOSYLASE"/>
    <property type="match status" value="1"/>
</dbReference>
<evidence type="ECO:0000256" key="1">
    <source>
        <dbReference type="ARBA" id="ARBA00009232"/>
    </source>
</evidence>
<dbReference type="GO" id="GO:0003677">
    <property type="term" value="F:DNA binding"/>
    <property type="evidence" value="ECO:0007669"/>
    <property type="project" value="InterPro"/>
</dbReference>
<dbReference type="Proteomes" id="UP000541033">
    <property type="component" value="Unassembled WGS sequence"/>
</dbReference>
<evidence type="ECO:0000256" key="5">
    <source>
        <dbReference type="HAMAP-Rule" id="MF_00527"/>
    </source>
</evidence>
<dbReference type="RefSeq" id="WP_386762599.1">
    <property type="nucleotide sequence ID" value="NZ_JAAMOX010000001.1"/>
</dbReference>
<sequence>MSRREQDAGAERVVNADRHRHIGVDREFFERDALVVAPQLLGAFVTTRIQGQGTVTARITEVEAYHGLGTGSRPDPGSHARMGQTPRNRVMFGEPGHVYVYQSYGIHSAANLVCSPAGMASGVLLRAAEIVDGIEIARARRIPGAAPRDLARGPGRLAQALGLFHHIHNGTDAIAGDIVSVRLDPAYVTNAGGAVASGPRVGVSGTAGSFEYPWRFWIAGDPTVSSYRPGKNVPKGPGSPRS</sequence>
<keyword evidence="4 5" id="KW-0234">DNA repair</keyword>
<organism evidence="6 7">
    <name type="scientific">Lysinibacter cavernae</name>
    <dbReference type="NCBI Taxonomy" id="1640652"/>
    <lineage>
        <taxon>Bacteria</taxon>
        <taxon>Bacillati</taxon>
        <taxon>Actinomycetota</taxon>
        <taxon>Actinomycetes</taxon>
        <taxon>Micrococcales</taxon>
        <taxon>Microbacteriaceae</taxon>
        <taxon>Lysinibacter</taxon>
    </lineage>
</organism>
<evidence type="ECO:0000256" key="3">
    <source>
        <dbReference type="ARBA" id="ARBA00022801"/>
    </source>
</evidence>
<gene>
    <name evidence="6" type="ORF">FHX76_001005</name>
</gene>
<dbReference type="InterPro" id="IPR003180">
    <property type="entry name" value="MPG"/>
</dbReference>
<keyword evidence="2 5" id="KW-0227">DNA damage</keyword>
<protein>
    <recommendedName>
        <fullName evidence="5">Putative 3-methyladenine DNA glycosylase</fullName>
        <ecNumber evidence="5">3.2.2.-</ecNumber>
    </recommendedName>
</protein>
<proteinExistence type="inferred from homology"/>
<dbReference type="Pfam" id="PF02245">
    <property type="entry name" value="Pur_DNA_glyco"/>
    <property type="match status" value="1"/>
</dbReference>
<comment type="similarity">
    <text evidence="1 5">Belongs to the DNA glycosylase MPG family.</text>
</comment>
<dbReference type="Gene3D" id="3.10.300.10">
    <property type="entry name" value="Methylpurine-DNA glycosylase (MPG)"/>
    <property type="match status" value="1"/>
</dbReference>